<keyword evidence="1 4" id="KW-0560">Oxidoreductase</keyword>
<gene>
    <name evidence="4" type="primary">yhdN_3</name>
    <name evidence="4" type="ORF">PAA8504_03205</name>
</gene>
<name>A0A2R8BYY4_9RHOB</name>
<dbReference type="AlphaFoldDB" id="A0A2R8BYY4"/>
<dbReference type="Proteomes" id="UP000244912">
    <property type="component" value="Unassembled WGS sequence"/>
</dbReference>
<dbReference type="InterPro" id="IPR018170">
    <property type="entry name" value="Aldo/ket_reductase_CS"/>
</dbReference>
<sequence>MSNVTSPDGTPPSALSFGAMQFGGTADEDASRAMFRACRERGINMFDTAHVYTDGRSEEILGKLAAVEREKIILASKVNMRRGNSATSIRESCDESRTRLGVDTIDLYYLHRFDPETDLEETFEALSILKNQGWIRAIGVSNFAAWQVMKAQAVAARFDIRIDAIQPMLNLVKRQAEVEILPMAEDQKIDVYPYSPLGGGLLTGKYRAGGEGRLRDSEMYAKRYASDWMHNTAADLATLARGYRMDPATLAVAWAMHRPGVTSPIISGRSVEQLLPSLDALTFDWNDDIAARVTALTRQPAPATDRSEQD</sequence>
<feature type="region of interest" description="Disordered" evidence="2">
    <location>
        <begin position="1"/>
        <end position="20"/>
    </location>
</feature>
<dbReference type="RefSeq" id="WP_108895151.1">
    <property type="nucleotide sequence ID" value="NZ_ONZF01000008.1"/>
</dbReference>
<evidence type="ECO:0000256" key="1">
    <source>
        <dbReference type="ARBA" id="ARBA00023002"/>
    </source>
</evidence>
<dbReference type="EMBL" id="ONZF01000008">
    <property type="protein sequence ID" value="SPJ25354.1"/>
    <property type="molecule type" value="Genomic_DNA"/>
</dbReference>
<dbReference type="InterPro" id="IPR023210">
    <property type="entry name" value="NADP_OxRdtase_dom"/>
</dbReference>
<evidence type="ECO:0000256" key="2">
    <source>
        <dbReference type="SAM" id="MobiDB-lite"/>
    </source>
</evidence>
<dbReference type="Gene3D" id="3.20.20.100">
    <property type="entry name" value="NADP-dependent oxidoreductase domain"/>
    <property type="match status" value="1"/>
</dbReference>
<dbReference type="InterPro" id="IPR050523">
    <property type="entry name" value="AKR_Detox_Biosynth"/>
</dbReference>
<dbReference type="PANTHER" id="PTHR43364:SF4">
    <property type="entry name" value="NAD(P)-LINKED OXIDOREDUCTASE SUPERFAMILY PROTEIN"/>
    <property type="match status" value="1"/>
</dbReference>
<evidence type="ECO:0000313" key="5">
    <source>
        <dbReference type="Proteomes" id="UP000244912"/>
    </source>
</evidence>
<feature type="domain" description="NADP-dependent oxidoreductase" evidence="3">
    <location>
        <begin position="15"/>
        <end position="296"/>
    </location>
</feature>
<dbReference type="Pfam" id="PF00248">
    <property type="entry name" value="Aldo_ket_red"/>
    <property type="match status" value="1"/>
</dbReference>
<dbReference type="SUPFAM" id="SSF51430">
    <property type="entry name" value="NAD(P)-linked oxidoreductase"/>
    <property type="match status" value="1"/>
</dbReference>
<reference evidence="4 5" key="1">
    <citation type="submission" date="2018-03" db="EMBL/GenBank/DDBJ databases">
        <authorList>
            <person name="Keele B.F."/>
        </authorList>
    </citation>
    <scope>NUCLEOTIDE SEQUENCE [LARGE SCALE GENOMIC DNA]</scope>
    <source>
        <strain evidence="4 5">CECT 8504</strain>
    </source>
</reference>
<dbReference type="PANTHER" id="PTHR43364">
    <property type="entry name" value="NADH-SPECIFIC METHYLGLYOXAL REDUCTASE-RELATED"/>
    <property type="match status" value="1"/>
</dbReference>
<dbReference type="EC" id="1.1.1.-" evidence="4"/>
<dbReference type="GO" id="GO:0005829">
    <property type="term" value="C:cytosol"/>
    <property type="evidence" value="ECO:0007669"/>
    <property type="project" value="TreeGrafter"/>
</dbReference>
<evidence type="ECO:0000259" key="3">
    <source>
        <dbReference type="Pfam" id="PF00248"/>
    </source>
</evidence>
<dbReference type="GO" id="GO:0016491">
    <property type="term" value="F:oxidoreductase activity"/>
    <property type="evidence" value="ECO:0007669"/>
    <property type="project" value="UniProtKB-KW"/>
</dbReference>
<organism evidence="4 5">
    <name type="scientific">Palleronia abyssalis</name>
    <dbReference type="NCBI Taxonomy" id="1501240"/>
    <lineage>
        <taxon>Bacteria</taxon>
        <taxon>Pseudomonadati</taxon>
        <taxon>Pseudomonadota</taxon>
        <taxon>Alphaproteobacteria</taxon>
        <taxon>Rhodobacterales</taxon>
        <taxon>Roseobacteraceae</taxon>
        <taxon>Palleronia</taxon>
    </lineage>
</organism>
<evidence type="ECO:0000313" key="4">
    <source>
        <dbReference type="EMBL" id="SPJ25354.1"/>
    </source>
</evidence>
<dbReference type="OrthoDB" id="9803483at2"/>
<keyword evidence="5" id="KW-1185">Reference proteome</keyword>
<dbReference type="PROSITE" id="PS00062">
    <property type="entry name" value="ALDOKETO_REDUCTASE_2"/>
    <property type="match status" value="1"/>
</dbReference>
<proteinExistence type="predicted"/>
<protein>
    <submittedName>
        <fullName evidence="4">General stress protein 69</fullName>
        <ecNumber evidence="4">1.1.1.-</ecNumber>
    </submittedName>
</protein>
<dbReference type="InterPro" id="IPR036812">
    <property type="entry name" value="NAD(P)_OxRdtase_dom_sf"/>
</dbReference>
<accession>A0A2R8BYY4</accession>